<feature type="compositionally biased region" description="Pro residues" evidence="1">
    <location>
        <begin position="90"/>
        <end position="104"/>
    </location>
</feature>
<gene>
    <name evidence="2" type="ORF">MRATA1EN1_LOCUS6489</name>
</gene>
<protein>
    <submittedName>
        <fullName evidence="2">Uncharacterized protein</fullName>
    </submittedName>
</protein>
<organism evidence="2 3">
    <name type="scientific">Rangifer tarandus platyrhynchus</name>
    <name type="common">Svalbard reindeer</name>
    <dbReference type="NCBI Taxonomy" id="3082113"/>
    <lineage>
        <taxon>Eukaryota</taxon>
        <taxon>Metazoa</taxon>
        <taxon>Chordata</taxon>
        <taxon>Craniata</taxon>
        <taxon>Vertebrata</taxon>
        <taxon>Euteleostomi</taxon>
        <taxon>Mammalia</taxon>
        <taxon>Eutheria</taxon>
        <taxon>Laurasiatheria</taxon>
        <taxon>Artiodactyla</taxon>
        <taxon>Ruminantia</taxon>
        <taxon>Pecora</taxon>
        <taxon>Cervidae</taxon>
        <taxon>Odocoileinae</taxon>
        <taxon>Rangifer</taxon>
    </lineage>
</organism>
<name>A0ABN8YAD1_RANTA</name>
<feature type="region of interest" description="Disordered" evidence="1">
    <location>
        <begin position="84"/>
        <end position="111"/>
    </location>
</feature>
<evidence type="ECO:0000313" key="3">
    <source>
        <dbReference type="Proteomes" id="UP001176941"/>
    </source>
</evidence>
<dbReference type="EMBL" id="OX459952">
    <property type="protein sequence ID" value="CAI9157527.1"/>
    <property type="molecule type" value="Genomic_DNA"/>
</dbReference>
<reference evidence="2" key="1">
    <citation type="submission" date="2023-04" db="EMBL/GenBank/DDBJ databases">
        <authorList>
            <consortium name="ELIXIR-Norway"/>
        </authorList>
    </citation>
    <scope>NUCLEOTIDE SEQUENCE [LARGE SCALE GENOMIC DNA]</scope>
</reference>
<proteinExistence type="predicted"/>
<sequence>MRRWVVSARPQSTALPGARSCAPLPFLQMASLLHRDRCPGQRHSARSVGLTLPQALQRVSSEGRAMARALCCCRLWTQPLPATRLRPEPEAAPPAQALPPPPLRPSVAPTLASLAQPAARFSLQRPSSLP</sequence>
<accession>A0ABN8YAD1</accession>
<keyword evidence="3" id="KW-1185">Reference proteome</keyword>
<dbReference type="Proteomes" id="UP001176941">
    <property type="component" value="Chromosome 16"/>
</dbReference>
<evidence type="ECO:0000256" key="1">
    <source>
        <dbReference type="SAM" id="MobiDB-lite"/>
    </source>
</evidence>
<evidence type="ECO:0000313" key="2">
    <source>
        <dbReference type="EMBL" id="CAI9157527.1"/>
    </source>
</evidence>